<accession>Q6CJW5</accession>
<evidence type="ECO:0000313" key="10">
    <source>
        <dbReference type="Proteomes" id="UP000000598"/>
    </source>
</evidence>
<evidence type="ECO:0000256" key="7">
    <source>
        <dbReference type="ARBA" id="ARBA00023136"/>
    </source>
</evidence>
<protein>
    <recommendedName>
        <fullName evidence="3">ER membrane protein complex subunit 6</fullName>
    </recommendedName>
</protein>
<organism evidence="9 10">
    <name type="scientific">Kluyveromyces lactis (strain ATCC 8585 / CBS 2359 / DSM 70799 / NBRC 1267 / NRRL Y-1140 / WM37)</name>
    <name type="common">Yeast</name>
    <name type="synonym">Candida sphaerica</name>
    <dbReference type="NCBI Taxonomy" id="284590"/>
    <lineage>
        <taxon>Eukaryota</taxon>
        <taxon>Fungi</taxon>
        <taxon>Dikarya</taxon>
        <taxon>Ascomycota</taxon>
        <taxon>Saccharomycotina</taxon>
        <taxon>Saccharomycetes</taxon>
        <taxon>Saccharomycetales</taxon>
        <taxon>Saccharomycetaceae</taxon>
        <taxon>Kluyveromyces</taxon>
    </lineage>
</organism>
<keyword evidence="4 8" id="KW-0812">Transmembrane</keyword>
<dbReference type="InterPro" id="IPR008504">
    <property type="entry name" value="Emc6"/>
</dbReference>
<reference evidence="9 10" key="1">
    <citation type="journal article" date="2004" name="Nature">
        <title>Genome evolution in yeasts.</title>
        <authorList>
            <consortium name="Genolevures"/>
            <person name="Dujon B."/>
            <person name="Sherman D."/>
            <person name="Fischer G."/>
            <person name="Durrens P."/>
            <person name="Casaregola S."/>
            <person name="Lafontaine I."/>
            <person name="de Montigny J."/>
            <person name="Marck C."/>
            <person name="Neuveglise C."/>
            <person name="Talla E."/>
            <person name="Goffard N."/>
            <person name="Frangeul L."/>
            <person name="Aigle M."/>
            <person name="Anthouard V."/>
            <person name="Babour A."/>
            <person name="Barbe V."/>
            <person name="Barnay S."/>
            <person name="Blanchin S."/>
            <person name="Beckerich J.M."/>
            <person name="Beyne E."/>
            <person name="Bleykasten C."/>
            <person name="Boisrame A."/>
            <person name="Boyer J."/>
            <person name="Cattolico L."/>
            <person name="Confanioleri F."/>
            <person name="de Daruvar A."/>
            <person name="Despons L."/>
            <person name="Fabre E."/>
            <person name="Fairhead C."/>
            <person name="Ferry-Dumazet H."/>
            <person name="Groppi A."/>
            <person name="Hantraye F."/>
            <person name="Hennequin C."/>
            <person name="Jauniaux N."/>
            <person name="Joyet P."/>
            <person name="Kachouri R."/>
            <person name="Kerrest A."/>
            <person name="Koszul R."/>
            <person name="Lemaire M."/>
            <person name="Lesur I."/>
            <person name="Ma L."/>
            <person name="Muller H."/>
            <person name="Nicaud J.M."/>
            <person name="Nikolski M."/>
            <person name="Oztas S."/>
            <person name="Ozier-Kalogeropoulos O."/>
            <person name="Pellenz S."/>
            <person name="Potier S."/>
            <person name="Richard G.F."/>
            <person name="Straub M.L."/>
            <person name="Suleau A."/>
            <person name="Swennene D."/>
            <person name="Tekaia F."/>
            <person name="Wesolowski-Louvel M."/>
            <person name="Westhof E."/>
            <person name="Wirth B."/>
            <person name="Zeniou-Meyer M."/>
            <person name="Zivanovic I."/>
            <person name="Bolotin-Fukuhara M."/>
            <person name="Thierry A."/>
            <person name="Bouchier C."/>
            <person name="Caudron B."/>
            <person name="Scarpelli C."/>
            <person name="Gaillardin C."/>
            <person name="Weissenbach J."/>
            <person name="Wincker P."/>
            <person name="Souciet J.L."/>
        </authorList>
    </citation>
    <scope>NUCLEOTIDE SEQUENCE [LARGE SCALE GENOMIC DNA]</scope>
    <source>
        <strain evidence="10">ATCC 8585 / CBS 2359 / DSM 70799 / NBRC 1267 / NRRL Y-1140 / WM37</strain>
    </source>
</reference>
<dbReference type="InterPro" id="IPR029008">
    <property type="entry name" value="EMC6-like"/>
</dbReference>
<dbReference type="PANTHER" id="PTHR20994:SF0">
    <property type="entry name" value="ER MEMBRANE PROTEIN COMPLEX SUBUNIT 6"/>
    <property type="match status" value="1"/>
</dbReference>
<evidence type="ECO:0000256" key="6">
    <source>
        <dbReference type="ARBA" id="ARBA00022989"/>
    </source>
</evidence>
<dbReference type="OMA" id="YPGFLFY"/>
<dbReference type="EMBL" id="CR382126">
    <property type="protein sequence ID" value="CAG98482.1"/>
    <property type="molecule type" value="Genomic_DNA"/>
</dbReference>
<evidence type="ECO:0000256" key="5">
    <source>
        <dbReference type="ARBA" id="ARBA00022824"/>
    </source>
</evidence>
<name>Q6CJW5_KLULA</name>
<proteinExistence type="inferred from homology"/>
<keyword evidence="5" id="KW-0256">Endoplasmic reticulum</keyword>
<comment type="similarity">
    <text evidence="2">Belongs to the EMC6 family.</text>
</comment>
<dbReference type="PANTHER" id="PTHR20994">
    <property type="entry name" value="ER MEMBRANE PROTEIN COMPLEX SUBUNIT 6"/>
    <property type="match status" value="1"/>
</dbReference>
<evidence type="ECO:0000256" key="3">
    <source>
        <dbReference type="ARBA" id="ARBA00020827"/>
    </source>
</evidence>
<dbReference type="GO" id="GO:0000045">
    <property type="term" value="P:autophagosome assembly"/>
    <property type="evidence" value="ECO:0007669"/>
    <property type="project" value="TreeGrafter"/>
</dbReference>
<dbReference type="GO" id="GO:0034975">
    <property type="term" value="P:protein folding in endoplasmic reticulum"/>
    <property type="evidence" value="ECO:0007669"/>
    <property type="project" value="TreeGrafter"/>
</dbReference>
<sequence length="105" mass="12078">MSYRFTDLKSSKSGSFNNNKLLRIQDSTMLTAGLSAGILQLQSFAGFGMFFAVYILVNLIFIAWFCKFKPSLYFTNPVHKIWVKNLFRELAGFVMTWTLAFTLVR</sequence>
<dbReference type="eggNOG" id="KOG4455">
    <property type="taxonomic scope" value="Eukaryota"/>
</dbReference>
<dbReference type="InParanoid" id="Q6CJW5"/>
<dbReference type="GO" id="GO:0072546">
    <property type="term" value="C:EMC complex"/>
    <property type="evidence" value="ECO:0007669"/>
    <property type="project" value="InterPro"/>
</dbReference>
<dbReference type="Pfam" id="PF07019">
    <property type="entry name" value="EMC6"/>
    <property type="match status" value="1"/>
</dbReference>
<gene>
    <name evidence="9" type="ORF">KLLA0_F15455g</name>
</gene>
<dbReference type="Proteomes" id="UP000000598">
    <property type="component" value="Chromosome F"/>
</dbReference>
<evidence type="ECO:0000256" key="8">
    <source>
        <dbReference type="SAM" id="Phobius"/>
    </source>
</evidence>
<evidence type="ECO:0000256" key="1">
    <source>
        <dbReference type="ARBA" id="ARBA00004477"/>
    </source>
</evidence>
<keyword evidence="10" id="KW-1185">Reference proteome</keyword>
<dbReference type="HOGENOM" id="CLU_110781_4_1_1"/>
<dbReference type="AlphaFoldDB" id="Q6CJW5"/>
<evidence type="ECO:0000256" key="2">
    <source>
        <dbReference type="ARBA" id="ARBA00009436"/>
    </source>
</evidence>
<comment type="subcellular location">
    <subcellularLocation>
        <location evidence="1">Endoplasmic reticulum membrane</location>
        <topology evidence="1">Multi-pass membrane protein</topology>
    </subcellularLocation>
</comment>
<evidence type="ECO:0000313" key="9">
    <source>
        <dbReference type="EMBL" id="CAG98482.1"/>
    </source>
</evidence>
<keyword evidence="6 8" id="KW-1133">Transmembrane helix</keyword>
<keyword evidence="7 8" id="KW-0472">Membrane</keyword>
<dbReference type="PaxDb" id="284590-Q6CJW5"/>
<feature type="transmembrane region" description="Helical" evidence="8">
    <location>
        <begin position="47"/>
        <end position="66"/>
    </location>
</feature>
<dbReference type="KEGG" id="kla:KLLA0_F15455g"/>
<dbReference type="FunCoup" id="Q6CJW5">
    <property type="interactions" value="39"/>
</dbReference>
<feature type="transmembrane region" description="Helical" evidence="8">
    <location>
        <begin position="86"/>
        <end position="104"/>
    </location>
</feature>
<evidence type="ECO:0000256" key="4">
    <source>
        <dbReference type="ARBA" id="ARBA00022692"/>
    </source>
</evidence>
<dbReference type="STRING" id="284590.Q6CJW5"/>